<dbReference type="Proteomes" id="UP000501179">
    <property type="component" value="Chromosome"/>
</dbReference>
<evidence type="ECO:0000313" key="2">
    <source>
        <dbReference type="EMBL" id="QIQ04194.1"/>
    </source>
</evidence>
<evidence type="ECO:0000256" key="1">
    <source>
        <dbReference type="SAM" id="MobiDB-lite"/>
    </source>
</evidence>
<dbReference type="KEGG" id="slia:HA039_19460"/>
<dbReference type="EMBL" id="CP050177">
    <property type="protein sequence ID" value="QIQ04194.1"/>
    <property type="molecule type" value="Genomic_DNA"/>
</dbReference>
<gene>
    <name evidence="2" type="ORF">HA039_19460</name>
</gene>
<dbReference type="AlphaFoldDB" id="A0A6G9H138"/>
<feature type="compositionally biased region" description="Low complexity" evidence="1">
    <location>
        <begin position="14"/>
        <end position="24"/>
    </location>
</feature>
<keyword evidence="3" id="KW-1185">Reference proteome</keyword>
<proteinExistence type="predicted"/>
<evidence type="ECO:0000313" key="3">
    <source>
        <dbReference type="Proteomes" id="UP000501179"/>
    </source>
</evidence>
<accession>A0A6G9H138</accession>
<dbReference type="RefSeq" id="WP_167031489.1">
    <property type="nucleotide sequence ID" value="NZ_CP050177.1"/>
</dbReference>
<organism evidence="2 3">
    <name type="scientific">Streptomyces liangshanensis</name>
    <dbReference type="NCBI Taxonomy" id="2717324"/>
    <lineage>
        <taxon>Bacteria</taxon>
        <taxon>Bacillati</taxon>
        <taxon>Actinomycetota</taxon>
        <taxon>Actinomycetes</taxon>
        <taxon>Kitasatosporales</taxon>
        <taxon>Streptomycetaceae</taxon>
        <taxon>Streptomyces</taxon>
    </lineage>
</organism>
<sequence length="67" mass="6979">MSTATFIPPRAPHGASLSGATATGAVPHPAHHVGNALRAVKVYVTTAFGVAVLGEYWEEAGVVRRRL</sequence>
<name>A0A6G9H138_9ACTN</name>
<reference evidence="2 3" key="1">
    <citation type="submission" date="2020-03" db="EMBL/GenBank/DDBJ databases">
        <title>A novel species.</title>
        <authorList>
            <person name="Gao J."/>
        </authorList>
    </citation>
    <scope>NUCLEOTIDE SEQUENCE [LARGE SCALE GENOMIC DNA]</scope>
    <source>
        <strain evidence="2 3">QMT-12</strain>
    </source>
</reference>
<feature type="region of interest" description="Disordered" evidence="1">
    <location>
        <begin position="1"/>
        <end position="24"/>
    </location>
</feature>
<protein>
    <submittedName>
        <fullName evidence="2">Uncharacterized protein</fullName>
    </submittedName>
</protein>